<reference evidence="1 2" key="1">
    <citation type="submission" date="2024-10" db="EMBL/GenBank/DDBJ databases">
        <title>The Natural Products Discovery Center: Release of the First 8490 Sequenced Strains for Exploring Actinobacteria Biosynthetic Diversity.</title>
        <authorList>
            <person name="Kalkreuter E."/>
            <person name="Kautsar S.A."/>
            <person name="Yang D."/>
            <person name="Bader C.D."/>
            <person name="Teijaro C.N."/>
            <person name="Fluegel L."/>
            <person name="Davis C.M."/>
            <person name="Simpson J.R."/>
            <person name="Lauterbach L."/>
            <person name="Steele A.D."/>
            <person name="Gui C."/>
            <person name="Meng S."/>
            <person name="Li G."/>
            <person name="Viehrig K."/>
            <person name="Ye F."/>
            <person name="Su P."/>
            <person name="Kiefer A.F."/>
            <person name="Nichols A."/>
            <person name="Cepeda A.J."/>
            <person name="Yan W."/>
            <person name="Fan B."/>
            <person name="Jiang Y."/>
            <person name="Adhikari A."/>
            <person name="Zheng C.-J."/>
            <person name="Schuster L."/>
            <person name="Cowan T.M."/>
            <person name="Smanski M.J."/>
            <person name="Chevrette M.G."/>
            <person name="De Carvalho L.P.S."/>
            <person name="Shen B."/>
        </authorList>
    </citation>
    <scope>NUCLEOTIDE SEQUENCE [LARGE SCALE GENOMIC DNA]</scope>
    <source>
        <strain evidence="1 2">NPDC053399</strain>
    </source>
</reference>
<protein>
    <recommendedName>
        <fullName evidence="3">Leucine-binding protein domain-containing protein</fullName>
    </recommendedName>
</protein>
<comment type="caution">
    <text evidence="1">The sequence shown here is derived from an EMBL/GenBank/DDBJ whole genome shotgun (WGS) entry which is preliminary data.</text>
</comment>
<dbReference type="EMBL" id="JBITYG010000007">
    <property type="protein sequence ID" value="MFI9103705.1"/>
    <property type="molecule type" value="Genomic_DNA"/>
</dbReference>
<proteinExistence type="predicted"/>
<dbReference type="SUPFAM" id="SSF53822">
    <property type="entry name" value="Periplasmic binding protein-like I"/>
    <property type="match status" value="1"/>
</dbReference>
<name>A0ABW8CB96_9ACTN</name>
<accession>A0ABW8CB96</accession>
<gene>
    <name evidence="1" type="ORF">ACIGXA_24580</name>
</gene>
<dbReference type="InterPro" id="IPR028082">
    <property type="entry name" value="Peripla_BP_I"/>
</dbReference>
<dbReference type="Proteomes" id="UP001614394">
    <property type="component" value="Unassembled WGS sequence"/>
</dbReference>
<evidence type="ECO:0000313" key="1">
    <source>
        <dbReference type="EMBL" id="MFI9103705.1"/>
    </source>
</evidence>
<organism evidence="1 2">
    <name type="scientific">Streptomyces fildesensis</name>
    <dbReference type="NCBI Taxonomy" id="375757"/>
    <lineage>
        <taxon>Bacteria</taxon>
        <taxon>Bacillati</taxon>
        <taxon>Actinomycetota</taxon>
        <taxon>Actinomycetes</taxon>
        <taxon>Kitasatosporales</taxon>
        <taxon>Streptomycetaceae</taxon>
        <taxon>Streptomyces</taxon>
    </lineage>
</organism>
<dbReference type="RefSeq" id="WP_399653110.1">
    <property type="nucleotide sequence ID" value="NZ_JBITYG010000007.1"/>
</dbReference>
<dbReference type="Gene3D" id="3.40.50.2300">
    <property type="match status" value="1"/>
</dbReference>
<evidence type="ECO:0000313" key="2">
    <source>
        <dbReference type="Proteomes" id="UP001614394"/>
    </source>
</evidence>
<sequence>MTGRQSRDHARSPLMPAAQAAQYAGMPPPAPHTEAEVRSLLARLTAPAAGISTVAVGHSRDAASRAAAEAFTAAWQAGGGTVVAVVDWPEQAASWLRPAVRLTAQSPDAWVIAAAPLGWAQLSRRLRLSTDWDPYRTFHFASQEPDLDPRNRT</sequence>
<keyword evidence="2" id="KW-1185">Reference proteome</keyword>
<evidence type="ECO:0008006" key="3">
    <source>
        <dbReference type="Google" id="ProtNLM"/>
    </source>
</evidence>